<keyword evidence="4 5" id="KW-0067">ATP-binding</keyword>
<evidence type="ECO:0000256" key="3">
    <source>
        <dbReference type="ARBA" id="ARBA00022777"/>
    </source>
</evidence>
<feature type="domain" description="Protein kinase" evidence="7">
    <location>
        <begin position="26"/>
        <end position="274"/>
    </location>
</feature>
<evidence type="ECO:0000313" key="8">
    <source>
        <dbReference type="EMBL" id="BDU75411.1"/>
    </source>
</evidence>
<dbReference type="InterPro" id="IPR000719">
    <property type="entry name" value="Prot_kinase_dom"/>
</dbReference>
<dbReference type="PROSITE" id="PS50011">
    <property type="entry name" value="PROTEIN_KINASE_DOM"/>
    <property type="match status" value="1"/>
</dbReference>
<dbReference type="KEGG" id="msea:METESE_03690"/>
<keyword evidence="9" id="KW-1185">Reference proteome</keyword>
<dbReference type="InterPro" id="IPR011009">
    <property type="entry name" value="Kinase-like_dom_sf"/>
</dbReference>
<dbReference type="AlphaFoldDB" id="A0AA48KB49"/>
<dbReference type="Gene3D" id="3.30.200.20">
    <property type="entry name" value="Phosphorylase Kinase, domain 1"/>
    <property type="match status" value="1"/>
</dbReference>
<evidence type="ECO:0000313" key="9">
    <source>
        <dbReference type="Proteomes" id="UP001228113"/>
    </source>
</evidence>
<keyword evidence="1" id="KW-0808">Transferase</keyword>
<proteinExistence type="predicted"/>
<dbReference type="GO" id="GO:0005524">
    <property type="term" value="F:ATP binding"/>
    <property type="evidence" value="ECO:0007669"/>
    <property type="project" value="UniProtKB-UniRule"/>
</dbReference>
<dbReference type="PROSITE" id="PS00107">
    <property type="entry name" value="PROTEIN_KINASE_ATP"/>
    <property type="match status" value="1"/>
</dbReference>
<gene>
    <name evidence="8" type="ORF">METESE_03690</name>
</gene>
<dbReference type="PANTHER" id="PTHR43289">
    <property type="entry name" value="MITOGEN-ACTIVATED PROTEIN KINASE KINASE KINASE 20-RELATED"/>
    <property type="match status" value="1"/>
</dbReference>
<name>A0AA48KB49_9BACT</name>
<evidence type="ECO:0000256" key="4">
    <source>
        <dbReference type="ARBA" id="ARBA00022840"/>
    </source>
</evidence>
<keyword evidence="2 5" id="KW-0547">Nucleotide-binding</keyword>
<protein>
    <recommendedName>
        <fullName evidence="7">Protein kinase domain-containing protein</fullName>
    </recommendedName>
</protein>
<feature type="binding site" evidence="5">
    <location>
        <position position="55"/>
    </location>
    <ligand>
        <name>ATP</name>
        <dbReference type="ChEBI" id="CHEBI:30616"/>
    </ligand>
</feature>
<accession>A0AA48KB49</accession>
<dbReference type="PANTHER" id="PTHR43289:SF6">
    <property type="entry name" value="SERINE_THREONINE-PROTEIN KINASE NEKL-3"/>
    <property type="match status" value="1"/>
</dbReference>
<dbReference type="GO" id="GO:0004674">
    <property type="term" value="F:protein serine/threonine kinase activity"/>
    <property type="evidence" value="ECO:0007669"/>
    <property type="project" value="TreeGrafter"/>
</dbReference>
<evidence type="ECO:0000259" key="7">
    <source>
        <dbReference type="PROSITE" id="PS50011"/>
    </source>
</evidence>
<evidence type="ECO:0000256" key="1">
    <source>
        <dbReference type="ARBA" id="ARBA00022679"/>
    </source>
</evidence>
<dbReference type="EMBL" id="AP027081">
    <property type="protein sequence ID" value="BDU75411.1"/>
    <property type="molecule type" value="Genomic_DNA"/>
</dbReference>
<evidence type="ECO:0000256" key="2">
    <source>
        <dbReference type="ARBA" id="ARBA00022741"/>
    </source>
</evidence>
<dbReference type="SMART" id="SM00220">
    <property type="entry name" value="S_TKc"/>
    <property type="match status" value="1"/>
</dbReference>
<keyword evidence="3" id="KW-0418">Kinase</keyword>
<dbReference type="SUPFAM" id="SSF56112">
    <property type="entry name" value="Protein kinase-like (PK-like)"/>
    <property type="match status" value="1"/>
</dbReference>
<sequence length="663" mass="72477">MRAEAHPSLPSSRPPWATEGRKLGRYRLGPSLGKGGMGEVFRAWDTLLDREVALKLLGASRPEALVRFMREAQLQARVNHPNVCRIFDVEVADGTPCIAMQLVAGPTLREAAPGIGRDEACEILAGVAQAMHAAHRLKLVHRDLKPSNILLERGPAGAWIPYVADFGLAKDLGEDLTAEGAVVGTPTFMAPEQRCGDGDQVGPATDIFALGATLCSVLDLERPLPGGGGGLAPRPGEPRVPRDLKRILRRCLEERPQDRYPTAAALAEDLRRFRDGEPLAADRAGWVRVLRKALRNHRAPAAALGAALVLGGAFAAWAAVHRAAEKRRTVLALRFSAEARDLEGAMAAERLHPPHDLAPLLDEMTEGLDRIRADMEALGPEARGPGNLALGRGYLSMRFLEPALAALEEAWRCGYHTPDTAYALAKVHCESYIRLKDEEQLGDIRPAPDRAAHHLAEARRFLARAQGATWEPPELCAIMLQIFEGDGEGALVAARALQAEDPAFYPAWLEEAYAWTSLGCQRLDAGDEPGALERFHQAETAALHARTVGRSDITGYLASLDWRLHWLAKARLRPAESLRVWTEAEGLVETVLAMRARYPRALSAMVAVRIGKAQALYRLGGDWRRELDQADAFLDAARPIPAYAWLLPVKRAQVARTRRELTS</sequence>
<dbReference type="Pfam" id="PF00069">
    <property type="entry name" value="Pkinase"/>
    <property type="match status" value="1"/>
</dbReference>
<reference evidence="8" key="1">
    <citation type="journal article" date="2023" name="Int. J. Syst. Evol. Microbiol.">
        <title>Mesoterricola silvestris gen. nov., sp. nov., Mesoterricola sediminis sp. nov., Geothrix oryzae sp. nov., Geothrix edaphica sp. nov., Geothrix rubra sp. nov., and Geothrix limicola sp. nov., six novel members of Acidobacteriota isolated from soils.</title>
        <authorList>
            <person name="Itoh H."/>
            <person name="Sugisawa Y."/>
            <person name="Mise K."/>
            <person name="Xu Z."/>
            <person name="Kuniyasu M."/>
            <person name="Ushijima N."/>
            <person name="Kawano K."/>
            <person name="Kobayashi E."/>
            <person name="Shiratori Y."/>
            <person name="Masuda Y."/>
            <person name="Senoo K."/>
        </authorList>
    </citation>
    <scope>NUCLEOTIDE SEQUENCE</scope>
    <source>
        <strain evidence="8">W786</strain>
    </source>
</reference>
<dbReference type="InterPro" id="IPR017441">
    <property type="entry name" value="Protein_kinase_ATP_BS"/>
</dbReference>
<evidence type="ECO:0000256" key="5">
    <source>
        <dbReference type="PROSITE-ProRule" id="PRU10141"/>
    </source>
</evidence>
<organism evidence="8 9">
    <name type="scientific">Mesoterricola sediminis</name>
    <dbReference type="NCBI Taxonomy" id="2927980"/>
    <lineage>
        <taxon>Bacteria</taxon>
        <taxon>Pseudomonadati</taxon>
        <taxon>Acidobacteriota</taxon>
        <taxon>Holophagae</taxon>
        <taxon>Holophagales</taxon>
        <taxon>Holophagaceae</taxon>
        <taxon>Mesoterricola</taxon>
    </lineage>
</organism>
<dbReference type="Proteomes" id="UP001228113">
    <property type="component" value="Chromosome"/>
</dbReference>
<dbReference type="RefSeq" id="WP_316410956.1">
    <property type="nucleotide sequence ID" value="NZ_AP027081.1"/>
</dbReference>
<dbReference type="InterPro" id="IPR008271">
    <property type="entry name" value="Ser/Thr_kinase_AS"/>
</dbReference>
<dbReference type="Gene3D" id="1.10.510.10">
    <property type="entry name" value="Transferase(Phosphotransferase) domain 1"/>
    <property type="match status" value="1"/>
</dbReference>
<dbReference type="CDD" id="cd14014">
    <property type="entry name" value="STKc_PknB_like"/>
    <property type="match status" value="1"/>
</dbReference>
<evidence type="ECO:0000256" key="6">
    <source>
        <dbReference type="SAM" id="MobiDB-lite"/>
    </source>
</evidence>
<dbReference type="PROSITE" id="PS00108">
    <property type="entry name" value="PROTEIN_KINASE_ST"/>
    <property type="match status" value="1"/>
</dbReference>
<feature type="region of interest" description="Disordered" evidence="6">
    <location>
        <begin position="1"/>
        <end position="20"/>
    </location>
</feature>